<feature type="region of interest" description="Disordered" evidence="1">
    <location>
        <begin position="328"/>
        <end position="396"/>
    </location>
</feature>
<feature type="region of interest" description="Disordered" evidence="1">
    <location>
        <begin position="1"/>
        <end position="221"/>
    </location>
</feature>
<dbReference type="OrthoDB" id="67965at2759"/>
<gene>
    <name evidence="2" type="ORF">EHS25_004099</name>
</gene>
<feature type="compositionally biased region" description="Low complexity" evidence="1">
    <location>
        <begin position="111"/>
        <end position="126"/>
    </location>
</feature>
<comment type="caution">
    <text evidence="2">The sequence shown here is derived from an EMBL/GenBank/DDBJ whole genome shotgun (WGS) entry which is preliminary data.</text>
</comment>
<dbReference type="InterPro" id="IPR010721">
    <property type="entry name" value="UstE-like"/>
</dbReference>
<sequence>MFAHPSTVHLPRTYSHVPHTTGRKNVNKENPSEGGYGGLPSKTPSRAGAGAGAGGLGKAAAPGTALRVGLGPKTEGRDRNVLGAGGHQGAGRDKGKGKDGMDIEPKRLFASTSGSTSKTSIPPSKSLGSLPALNTHTQTQPKSKSLLPSKTPARAPPSTRPARLLRTPAPSLQPYVEPAPTPLPSATRTRRRSRQSLTQSVTPIKETGGFETPAPSGNWEEEHSLDNITEGVEGIELVTASQGGAAEEGSDGEVQYMPPPVQELPWEPAWSHPDLSGVMSSVSSLPPLWRPDSPIRRASPPLQLDEIGQEQLRVNMRSNDDIEEPIFRRPAKSAMTASNPSKRPASGVAPSRPGAALPRARFAPTTTTSTLKPKSTIPPKRAVSTQRTPAVSAVSATRQPVRAPIIASRPTNSASASACVMPPPARSGPGSVPSIRSVQAKGNETSRVPLRGPAVGEDDLVLHLPELEDVGMGMETFDLGLDELFAFQAAFAAYSVPAKTDRFYDFAGSLGFISSTILSLYYPAIRSSLRGIPVKWNIDTLVRAHHPRQLLGTAMVVIWAGRLGSFLFQRVLKAGHDSRFDEIKTQPSRFAVFWFGQATWITLVSLPVLLLNSIPASAHPALGLKDLLAVGLWAGDWGWRWLLIGLPRRDHPPDRSVAALPPLPPRACRPLALLSPLFTYLLLRYASGVPPLEKSAEKKWGQDPAWRRYTNDTAVL</sequence>
<protein>
    <submittedName>
        <fullName evidence="2">Uncharacterized protein</fullName>
    </submittedName>
</protein>
<feature type="compositionally biased region" description="Low complexity" evidence="1">
    <location>
        <begin position="364"/>
        <end position="380"/>
    </location>
</feature>
<feature type="compositionally biased region" description="Polar residues" evidence="1">
    <location>
        <begin position="132"/>
        <end position="148"/>
    </location>
</feature>
<dbReference type="AlphaFoldDB" id="A0A427YTD7"/>
<evidence type="ECO:0000256" key="1">
    <source>
        <dbReference type="SAM" id="MobiDB-lite"/>
    </source>
</evidence>
<reference evidence="2 3" key="1">
    <citation type="submission" date="2018-11" db="EMBL/GenBank/DDBJ databases">
        <title>Genome sequence of Saitozyma podzolica DSM 27192.</title>
        <authorList>
            <person name="Aliyu H."/>
            <person name="Gorte O."/>
            <person name="Ochsenreither K."/>
        </authorList>
    </citation>
    <scope>NUCLEOTIDE SEQUENCE [LARGE SCALE GENOMIC DNA]</scope>
    <source>
        <strain evidence="2 3">DSM 27192</strain>
    </source>
</reference>
<dbReference type="PANTHER" id="PTHR32251">
    <property type="entry name" value="3-OXO-5-ALPHA-STEROID 4-DEHYDROGENASE"/>
    <property type="match status" value="1"/>
</dbReference>
<dbReference type="EMBL" id="RSCD01000002">
    <property type="protein sequence ID" value="RSH94296.1"/>
    <property type="molecule type" value="Genomic_DNA"/>
</dbReference>
<evidence type="ECO:0000313" key="2">
    <source>
        <dbReference type="EMBL" id="RSH94296.1"/>
    </source>
</evidence>
<keyword evidence="3" id="KW-1185">Reference proteome</keyword>
<organism evidence="2 3">
    <name type="scientific">Saitozyma podzolica</name>
    <dbReference type="NCBI Taxonomy" id="1890683"/>
    <lineage>
        <taxon>Eukaryota</taxon>
        <taxon>Fungi</taxon>
        <taxon>Dikarya</taxon>
        <taxon>Basidiomycota</taxon>
        <taxon>Agaricomycotina</taxon>
        <taxon>Tremellomycetes</taxon>
        <taxon>Tremellales</taxon>
        <taxon>Trimorphomycetaceae</taxon>
        <taxon>Saitozyma</taxon>
    </lineage>
</organism>
<proteinExistence type="predicted"/>
<evidence type="ECO:0000313" key="3">
    <source>
        <dbReference type="Proteomes" id="UP000279259"/>
    </source>
</evidence>
<dbReference type="PANTHER" id="PTHR32251:SF17">
    <property type="entry name" value="STEROID 5-ALPHA REDUCTASE C-TERMINAL DOMAIN-CONTAINING PROTEIN"/>
    <property type="match status" value="1"/>
</dbReference>
<feature type="compositionally biased region" description="Basic and acidic residues" evidence="1">
    <location>
        <begin position="90"/>
        <end position="107"/>
    </location>
</feature>
<dbReference type="Pfam" id="PF06966">
    <property type="entry name" value="DUF1295"/>
    <property type="match status" value="2"/>
</dbReference>
<feature type="compositionally biased region" description="Polar residues" evidence="1">
    <location>
        <begin position="383"/>
        <end position="396"/>
    </location>
</feature>
<name>A0A427YTD7_9TREE</name>
<dbReference type="GO" id="GO:0016020">
    <property type="term" value="C:membrane"/>
    <property type="evidence" value="ECO:0007669"/>
    <property type="project" value="TreeGrafter"/>
</dbReference>
<dbReference type="Proteomes" id="UP000279259">
    <property type="component" value="Unassembled WGS sequence"/>
</dbReference>
<accession>A0A427YTD7</accession>